<proteinExistence type="predicted"/>
<dbReference type="CDD" id="cd03801">
    <property type="entry name" value="GT4_PimA-like"/>
    <property type="match status" value="1"/>
</dbReference>
<keyword evidence="4" id="KW-1185">Reference proteome</keyword>
<reference evidence="3 4" key="1">
    <citation type="submission" date="2007-01" db="EMBL/GenBank/DDBJ databases">
        <authorList>
            <person name="Haygood M."/>
            <person name="Podell S."/>
            <person name="Anderson C."/>
            <person name="Hopkinson B."/>
            <person name="Roe K."/>
            <person name="Barbeau K."/>
            <person name="Gaasterland T."/>
            <person name="Ferriera S."/>
            <person name="Johnson J."/>
            <person name="Kravitz S."/>
            <person name="Beeson K."/>
            <person name="Sutton G."/>
            <person name="Rogers Y.-H."/>
            <person name="Friedman R."/>
            <person name="Frazier M."/>
            <person name="Venter J.C."/>
        </authorList>
    </citation>
    <scope>NUCLEOTIDE SEQUENCE [LARGE SCALE GENOMIC DNA]</scope>
    <source>
        <strain evidence="3 4">ATCC 23134</strain>
    </source>
</reference>
<name>A1ZSQ2_MICM2</name>
<comment type="caution">
    <text evidence="3">The sequence shown here is derived from an EMBL/GenBank/DDBJ whole genome shotgun (WGS) entry which is preliminary data.</text>
</comment>
<dbReference type="Proteomes" id="UP000004095">
    <property type="component" value="Unassembled WGS sequence"/>
</dbReference>
<dbReference type="EMBL" id="AAWS01000032">
    <property type="protein sequence ID" value="EAY26632.1"/>
    <property type="molecule type" value="Genomic_DNA"/>
</dbReference>
<dbReference type="InterPro" id="IPR028098">
    <property type="entry name" value="Glyco_trans_4-like_N"/>
</dbReference>
<dbReference type="OrthoDB" id="9787111at2"/>
<accession>A1ZSQ2</accession>
<dbReference type="Pfam" id="PF13439">
    <property type="entry name" value="Glyco_transf_4"/>
    <property type="match status" value="1"/>
</dbReference>
<dbReference type="SUPFAM" id="SSF53756">
    <property type="entry name" value="UDP-Glycosyltransferase/glycogen phosphorylase"/>
    <property type="match status" value="1"/>
</dbReference>
<dbReference type="InterPro" id="IPR001296">
    <property type="entry name" value="Glyco_trans_1"/>
</dbReference>
<feature type="domain" description="Glycosyltransferase subfamily 4-like N-terminal" evidence="2">
    <location>
        <begin position="23"/>
        <end position="188"/>
    </location>
</feature>
<dbReference type="Gene3D" id="3.40.50.2000">
    <property type="entry name" value="Glycogen Phosphorylase B"/>
    <property type="match status" value="2"/>
</dbReference>
<evidence type="ECO:0000259" key="1">
    <source>
        <dbReference type="Pfam" id="PF00534"/>
    </source>
</evidence>
<sequence>MTRSTPTQLRILWLTENYYPNKGGMAQSCDRIVHHLRADGVLVDVVHFTNHLTKTKVVSVQNGKNIAFAMHPDVSHSLNLVWSFIENYNQELAQAQSPAITHLVAFGGQVPMLAAPIFAAWLRLPYVVLLRGNDFDTGIFSPKRQEILKNALLNAAHICVVSKDKMDKIKGLFSQARVSHIANGIDLNEWQLLASDKKKAQEWRNTHVTQVSTRKVWGMFGHLKSKKGVLFFLEALKLSGKLPQVHLLIIGDMTEAVAKFLEANTDILHYTHYPFMERYALLPYYAACDLVAIPSYYDGLPNVMMEAGGLGMPFIAAKAGGMGDFLEEGVHGHLFHPGNLDQCREAINQMFTLSADELQKMGANCKQMVQTQLNHHDETANYRQMFENTLSLQKKASDD</sequence>
<dbReference type="GO" id="GO:0016757">
    <property type="term" value="F:glycosyltransferase activity"/>
    <property type="evidence" value="ECO:0007669"/>
    <property type="project" value="InterPro"/>
</dbReference>
<dbReference type="PANTHER" id="PTHR45947:SF15">
    <property type="entry name" value="TEICHURONIC ACID BIOSYNTHESIS GLYCOSYLTRANSFERASE TUAC-RELATED"/>
    <property type="match status" value="1"/>
</dbReference>
<organism evidence="3 4">
    <name type="scientific">Microscilla marina ATCC 23134</name>
    <dbReference type="NCBI Taxonomy" id="313606"/>
    <lineage>
        <taxon>Bacteria</taxon>
        <taxon>Pseudomonadati</taxon>
        <taxon>Bacteroidota</taxon>
        <taxon>Cytophagia</taxon>
        <taxon>Cytophagales</taxon>
        <taxon>Microscillaceae</taxon>
        <taxon>Microscilla</taxon>
    </lineage>
</organism>
<dbReference type="AlphaFoldDB" id="A1ZSQ2"/>
<protein>
    <submittedName>
        <fullName evidence="3">Glycosyl transferase, group 1, putative</fullName>
    </submittedName>
</protein>
<dbReference type="Pfam" id="PF00534">
    <property type="entry name" value="Glycos_transf_1"/>
    <property type="match status" value="1"/>
</dbReference>
<evidence type="ECO:0000313" key="3">
    <source>
        <dbReference type="EMBL" id="EAY26632.1"/>
    </source>
</evidence>
<dbReference type="eggNOG" id="COG0438">
    <property type="taxonomic scope" value="Bacteria"/>
</dbReference>
<dbReference type="InterPro" id="IPR050194">
    <property type="entry name" value="Glycosyltransferase_grp1"/>
</dbReference>
<keyword evidence="3" id="KW-0808">Transferase</keyword>
<evidence type="ECO:0000313" key="4">
    <source>
        <dbReference type="Proteomes" id="UP000004095"/>
    </source>
</evidence>
<dbReference type="PANTHER" id="PTHR45947">
    <property type="entry name" value="SULFOQUINOVOSYL TRANSFERASE SQD2"/>
    <property type="match status" value="1"/>
</dbReference>
<gene>
    <name evidence="3" type="ORF">M23134_06161</name>
</gene>
<evidence type="ECO:0000259" key="2">
    <source>
        <dbReference type="Pfam" id="PF13439"/>
    </source>
</evidence>
<feature type="domain" description="Glycosyl transferase family 1" evidence="1">
    <location>
        <begin position="212"/>
        <end position="367"/>
    </location>
</feature>
<dbReference type="RefSeq" id="WP_002700658.1">
    <property type="nucleotide sequence ID" value="NZ_AAWS01000032.1"/>
</dbReference>